<dbReference type="PROSITE" id="PS00364">
    <property type="entry name" value="BACTERIAL_PQQ_2"/>
    <property type="match status" value="1"/>
</dbReference>
<keyword evidence="17" id="KW-1185">Reference proteome</keyword>
<keyword evidence="2 11" id="KW-0349">Heme</keyword>
<evidence type="ECO:0000256" key="9">
    <source>
        <dbReference type="ARBA" id="ARBA00023157"/>
    </source>
</evidence>
<dbReference type="Gene3D" id="1.10.760.10">
    <property type="entry name" value="Cytochrome c-like domain"/>
    <property type="match status" value="1"/>
</dbReference>
<feature type="binding site" evidence="11">
    <location>
        <position position="145"/>
    </location>
    <ligand>
        <name>pyrroloquinoline quinone</name>
        <dbReference type="ChEBI" id="CHEBI:58442"/>
    </ligand>
</feature>
<dbReference type="CDD" id="cd10279">
    <property type="entry name" value="PQQ_ADH_II"/>
    <property type="match status" value="1"/>
</dbReference>
<dbReference type="EMBL" id="JACHHZ010000001">
    <property type="protein sequence ID" value="MBB6091860.1"/>
    <property type="molecule type" value="Genomic_DNA"/>
</dbReference>
<feature type="active site" description="Proton acceptor" evidence="10">
    <location>
        <position position="328"/>
    </location>
</feature>
<feature type="signal peptide" evidence="14">
    <location>
        <begin position="1"/>
        <end position="22"/>
    </location>
</feature>
<feature type="chain" id="PRO_5032395041" evidence="14">
    <location>
        <begin position="23"/>
        <end position="707"/>
    </location>
</feature>
<keyword evidence="7 16" id="KW-0560">Oxidoreductase</keyword>
<dbReference type="GO" id="GO:0030288">
    <property type="term" value="C:outer membrane-bounded periplasmic space"/>
    <property type="evidence" value="ECO:0007669"/>
    <property type="project" value="InterPro"/>
</dbReference>
<evidence type="ECO:0000256" key="5">
    <source>
        <dbReference type="ARBA" id="ARBA00022837"/>
    </source>
</evidence>
<dbReference type="SMART" id="SM00564">
    <property type="entry name" value="PQQ"/>
    <property type="match status" value="5"/>
</dbReference>
<dbReference type="GO" id="GO:0070968">
    <property type="term" value="F:pyrroloquinoline quinone binding"/>
    <property type="evidence" value="ECO:0007669"/>
    <property type="project" value="UniProtKB-ARBA"/>
</dbReference>
<dbReference type="Pfam" id="PF13442">
    <property type="entry name" value="Cytochrome_CBB3"/>
    <property type="match status" value="1"/>
</dbReference>
<keyword evidence="5 12" id="KW-0106">Calcium</keyword>
<evidence type="ECO:0000256" key="4">
    <source>
        <dbReference type="ARBA" id="ARBA00022729"/>
    </source>
</evidence>
<dbReference type="GO" id="GO:0016020">
    <property type="term" value="C:membrane"/>
    <property type="evidence" value="ECO:0007669"/>
    <property type="project" value="InterPro"/>
</dbReference>
<proteinExistence type="inferred from homology"/>
<feature type="binding site" evidence="11">
    <location>
        <position position="93"/>
    </location>
    <ligand>
        <name>pyrroloquinoline quinone</name>
        <dbReference type="ChEBI" id="CHEBI:58442"/>
    </ligand>
</feature>
<accession>A0A841HHS1</accession>
<feature type="domain" description="Cytochrome c" evidence="15">
    <location>
        <begin position="620"/>
        <end position="699"/>
    </location>
</feature>
<dbReference type="PANTHER" id="PTHR32303">
    <property type="entry name" value="QUINOPROTEIN ALCOHOL DEHYDROGENASE (CYTOCHROME C)"/>
    <property type="match status" value="1"/>
</dbReference>
<keyword evidence="4 14" id="KW-0732">Signal</keyword>
<evidence type="ECO:0000256" key="10">
    <source>
        <dbReference type="PIRSR" id="PIRSR617512-1"/>
    </source>
</evidence>
<dbReference type="InterPro" id="IPR001479">
    <property type="entry name" value="Quinoprotein_DH_CS"/>
</dbReference>
<feature type="binding site" evidence="11">
    <location>
        <begin position="417"/>
        <end position="418"/>
    </location>
    <ligand>
        <name>pyrroloquinoline quinone</name>
        <dbReference type="ChEBI" id="CHEBI:58442"/>
    </ligand>
</feature>
<comment type="cofactor">
    <cofactor evidence="12">
        <name>Ca(2+)</name>
        <dbReference type="ChEBI" id="CHEBI:29108"/>
    </cofactor>
    <text evidence="12">Binds 1 Ca(2+) ion per subunit.</text>
</comment>
<name>A0A841HHS1_9GAMM</name>
<dbReference type="Gene3D" id="2.140.10.10">
    <property type="entry name" value="Quinoprotein alcohol dehydrogenase-like superfamily"/>
    <property type="match status" value="1"/>
</dbReference>
<gene>
    <name evidence="16" type="ORF">HNQ60_000706</name>
</gene>
<dbReference type="GO" id="GO:0005509">
    <property type="term" value="F:calcium ion binding"/>
    <property type="evidence" value="ECO:0007669"/>
    <property type="project" value="InterPro"/>
</dbReference>
<evidence type="ECO:0000313" key="16">
    <source>
        <dbReference type="EMBL" id="MBB6091860.1"/>
    </source>
</evidence>
<comment type="cofactor">
    <cofactor evidence="11">
        <name>pyrroloquinoline quinone</name>
        <dbReference type="ChEBI" id="CHEBI:58442"/>
    </cofactor>
    <text evidence="11">Binds 1 PQQ group per subunit.</text>
</comment>
<dbReference type="SUPFAM" id="SSF50998">
    <property type="entry name" value="Quinoprotein alcohol dehydrogenase-like"/>
    <property type="match status" value="1"/>
</dbReference>
<keyword evidence="6 11" id="KW-0634">PQQ</keyword>
<feature type="binding site" description="axial binding residue" evidence="12">
    <location>
        <position position="676"/>
    </location>
    <ligand>
        <name>heme c</name>
        <dbReference type="ChEBI" id="CHEBI:61717"/>
    </ligand>
    <ligandPart>
        <name>Fe</name>
        <dbReference type="ChEBI" id="CHEBI:18248"/>
    </ligandPart>
</feature>
<feature type="binding site" evidence="11">
    <location>
        <position position="355"/>
    </location>
    <ligand>
        <name>pyrroloquinoline quinone</name>
        <dbReference type="ChEBI" id="CHEBI:58442"/>
    </ligand>
</feature>
<dbReference type="AlphaFoldDB" id="A0A841HHS1"/>
<feature type="binding site" evidence="11">
    <location>
        <begin position="205"/>
        <end position="206"/>
    </location>
    <ligand>
        <name>pyrroloquinoline quinone</name>
        <dbReference type="ChEBI" id="CHEBI:58442"/>
    </ligand>
</feature>
<evidence type="ECO:0000256" key="6">
    <source>
        <dbReference type="ARBA" id="ARBA00022891"/>
    </source>
</evidence>
<evidence type="ECO:0000259" key="15">
    <source>
        <dbReference type="PROSITE" id="PS51007"/>
    </source>
</evidence>
<evidence type="ECO:0000256" key="14">
    <source>
        <dbReference type="SAM" id="SignalP"/>
    </source>
</evidence>
<dbReference type="InterPro" id="IPR018391">
    <property type="entry name" value="PQQ_b-propeller_rpt"/>
</dbReference>
<comment type="caution">
    <text evidence="16">The sequence shown here is derived from an EMBL/GenBank/DDBJ whole genome shotgun (WGS) entry which is preliminary data.</text>
</comment>
<dbReference type="EC" id="1.1.2.8" evidence="16"/>
<keyword evidence="9 13" id="KW-1015">Disulfide bond</keyword>
<comment type="cofactor">
    <cofactor evidence="11">
        <name>heme c</name>
        <dbReference type="ChEBI" id="CHEBI:61717"/>
    </cofactor>
    <text evidence="11">Binds 1 heme c group per subunit.</text>
</comment>
<feature type="disulfide bond" evidence="13">
    <location>
        <begin position="139"/>
        <end position="140"/>
    </location>
</feature>
<feature type="binding site" evidence="11">
    <location>
        <position position="263"/>
    </location>
    <ligand>
        <name>pyrroloquinoline quinone</name>
        <dbReference type="ChEBI" id="CHEBI:58442"/>
    </ligand>
</feature>
<keyword evidence="3 12" id="KW-0479">Metal-binding</keyword>
<feature type="binding site" description="covalent" evidence="11">
    <location>
        <position position="633"/>
    </location>
    <ligand>
        <name>heme c</name>
        <dbReference type="ChEBI" id="CHEBI:61717"/>
    </ligand>
</feature>
<dbReference type="Pfam" id="PF01011">
    <property type="entry name" value="PQQ"/>
    <property type="match status" value="2"/>
</dbReference>
<dbReference type="InterPro" id="IPR011047">
    <property type="entry name" value="Quinoprotein_ADH-like_sf"/>
</dbReference>
<feature type="binding site" evidence="12">
    <location>
        <position position="207"/>
    </location>
    <ligand>
        <name>Ca(2+)</name>
        <dbReference type="ChEBI" id="CHEBI:29108"/>
    </ligand>
</feature>
<feature type="binding site" evidence="12">
    <location>
        <position position="283"/>
    </location>
    <ligand>
        <name>Ca(2+)</name>
        <dbReference type="ChEBI" id="CHEBI:29108"/>
    </ligand>
</feature>
<evidence type="ECO:0000256" key="3">
    <source>
        <dbReference type="ARBA" id="ARBA00022723"/>
    </source>
</evidence>
<evidence type="ECO:0000256" key="1">
    <source>
        <dbReference type="ARBA" id="ARBA00008156"/>
    </source>
</evidence>
<dbReference type="PROSITE" id="PS51007">
    <property type="entry name" value="CYTC"/>
    <property type="match status" value="1"/>
</dbReference>
<dbReference type="SUPFAM" id="SSF46626">
    <property type="entry name" value="Cytochrome c"/>
    <property type="match status" value="1"/>
</dbReference>
<evidence type="ECO:0000256" key="8">
    <source>
        <dbReference type="ARBA" id="ARBA00023004"/>
    </source>
</evidence>
<evidence type="ECO:0000256" key="7">
    <source>
        <dbReference type="ARBA" id="ARBA00023002"/>
    </source>
</evidence>
<dbReference type="GO" id="GO:0009055">
    <property type="term" value="F:electron transfer activity"/>
    <property type="evidence" value="ECO:0007669"/>
    <property type="project" value="InterPro"/>
</dbReference>
<feature type="binding site" evidence="12">
    <location>
        <position position="328"/>
    </location>
    <ligand>
        <name>Ca(2+)</name>
        <dbReference type="ChEBI" id="CHEBI:29108"/>
    </ligand>
</feature>
<evidence type="ECO:0000256" key="12">
    <source>
        <dbReference type="PIRSR" id="PIRSR617512-3"/>
    </source>
</evidence>
<dbReference type="NCBIfam" id="TIGR03075">
    <property type="entry name" value="PQQ_enz_alc_DH"/>
    <property type="match status" value="1"/>
</dbReference>
<dbReference type="EC" id="1.1.9.1" evidence="16"/>
<comment type="similarity">
    <text evidence="1">Belongs to the bacterial PQQ dehydrogenase family.</text>
</comment>
<dbReference type="InterPro" id="IPR002372">
    <property type="entry name" value="PQQ_rpt_dom"/>
</dbReference>
<organism evidence="16 17">
    <name type="scientific">Povalibacter uvarum</name>
    <dbReference type="NCBI Taxonomy" id="732238"/>
    <lineage>
        <taxon>Bacteria</taxon>
        <taxon>Pseudomonadati</taxon>
        <taxon>Pseudomonadota</taxon>
        <taxon>Gammaproteobacteria</taxon>
        <taxon>Steroidobacterales</taxon>
        <taxon>Steroidobacteraceae</taxon>
        <taxon>Povalibacter</taxon>
    </lineage>
</organism>
<dbReference type="InterPro" id="IPR009056">
    <property type="entry name" value="Cyt_c-like_dom"/>
</dbReference>
<feature type="binding site" description="axial binding residue" evidence="12">
    <location>
        <position position="637"/>
    </location>
    <ligand>
        <name>heme c</name>
        <dbReference type="ChEBI" id="CHEBI:61717"/>
    </ligand>
    <ligandPart>
        <name>Fe</name>
        <dbReference type="ChEBI" id="CHEBI:18248"/>
    </ligandPart>
</feature>
<feature type="binding site" evidence="11">
    <location>
        <position position="189"/>
    </location>
    <ligand>
        <name>pyrroloquinoline quinone</name>
        <dbReference type="ChEBI" id="CHEBI:58442"/>
    </ligand>
</feature>
<evidence type="ECO:0000256" key="13">
    <source>
        <dbReference type="PIRSR" id="PIRSR617512-4"/>
    </source>
</evidence>
<dbReference type="GO" id="GO:0020037">
    <property type="term" value="F:heme binding"/>
    <property type="evidence" value="ECO:0007669"/>
    <property type="project" value="InterPro"/>
</dbReference>
<dbReference type="GO" id="GO:0052934">
    <property type="term" value="F:alcohol dehydrogenase (cytochrome c) activity"/>
    <property type="evidence" value="ECO:0007669"/>
    <property type="project" value="UniProtKB-EC"/>
</dbReference>
<dbReference type="InterPro" id="IPR036909">
    <property type="entry name" value="Cyt_c-like_dom_sf"/>
</dbReference>
<keyword evidence="8 12" id="KW-0408">Iron</keyword>
<evidence type="ECO:0000256" key="11">
    <source>
        <dbReference type="PIRSR" id="PIRSR617512-2"/>
    </source>
</evidence>
<feature type="binding site" description="covalent" evidence="11">
    <location>
        <position position="636"/>
    </location>
    <ligand>
        <name>heme c</name>
        <dbReference type="ChEBI" id="CHEBI:61717"/>
    </ligand>
</feature>
<reference evidence="16 17" key="1">
    <citation type="submission" date="2020-08" db="EMBL/GenBank/DDBJ databases">
        <title>Genomic Encyclopedia of Type Strains, Phase IV (KMG-IV): sequencing the most valuable type-strain genomes for metagenomic binning, comparative biology and taxonomic classification.</title>
        <authorList>
            <person name="Goeker M."/>
        </authorList>
    </citation>
    <scope>NUCLEOTIDE SEQUENCE [LARGE SCALE GENOMIC DNA]</scope>
    <source>
        <strain evidence="16 17">DSM 26723</strain>
    </source>
</reference>
<evidence type="ECO:0000313" key="17">
    <source>
        <dbReference type="Proteomes" id="UP000588068"/>
    </source>
</evidence>
<dbReference type="InterPro" id="IPR017512">
    <property type="entry name" value="PQQ_MeOH/EtOH_DH"/>
</dbReference>
<dbReference type="FunFam" id="2.140.10.10:FF:000003">
    <property type="entry name" value="Methanol dehydrogenase, large subunit"/>
    <property type="match status" value="1"/>
</dbReference>
<dbReference type="RefSeq" id="WP_221303995.1">
    <property type="nucleotide sequence ID" value="NZ_JACHHZ010000001.1"/>
</dbReference>
<sequence length="707" mass="76272">MTKRALASLLAVVVCSACQNKAPETTEAAAPPSAAKVDAVRIIQADNDPANWLTHGRTYSEQRFSPLDRINAGTVKQLGLAWSLDLDTHRGQEATPLIIDGVMYSTSAWSKVQAIDAATGKLLWQYDPRVPGEFGVKACCDTVNRGVAAHKGRLYLGALDGRLIALDAATGKEVWSVVTVDQSQPYTITGAPRIVKDRVIIGNGGAELGVRGYVSAYDPADGKLLWRFYTVPGDPSKPFEGAHLEKAAKTWNGEWWKLGGGGTVWDSMAYDPDLDLLYIGVGNGSPWNQQYRSPGGGDNLYLSSIVAIKPETGEYAWHYQSTPGETWDFTATQHIILADIELEGQPRKVLMQAPKNGFFYVIDRTNGALLSAKPFVQVNWATEIDMKTGRPVETKEARFTDHKMPFIAMPGPYGAHNWHPMSYSPQTGLVYIPAQDVGFVYMHDSKYKPESMGFNIGIDKVAVRMPDDPQVKAAALSTVRGYLKAWDPVKQEARWTVEHPGAWNGGILSTAGNLVFQGNVGGEFVAYNAADGTKLWSFPAQTGIVAAPATYAIGDEQYVVVVAGWGGTYAISGGDASRKGGPAINRSRVLAFKLGATGQLPEPVAAAAPVQPPEASKDKKLIEHGIAVYHTHCSVCHGDSAVGGGVLPDLRWSAINRDAAAWKEVVINGARKDRGMVSFAPVLSEADADAARQYVIWKANQDFASAK</sequence>
<evidence type="ECO:0000256" key="2">
    <source>
        <dbReference type="ARBA" id="ARBA00022617"/>
    </source>
</evidence>
<protein>
    <submittedName>
        <fullName evidence="16">Alcohol dehydrogenase (Cytochrome c)/quinohemoprotein ethanol dehydrogenase</fullName>
        <ecNumber evidence="16">1.1.2.8</ecNumber>
        <ecNumber evidence="16">1.1.9.1</ecNumber>
    </submittedName>
</protein>
<dbReference type="Proteomes" id="UP000588068">
    <property type="component" value="Unassembled WGS sequence"/>
</dbReference>